<dbReference type="AlphaFoldDB" id="A0AAV9WIY6"/>
<dbReference type="Proteomes" id="UP001370758">
    <property type="component" value="Unassembled WGS sequence"/>
</dbReference>
<protein>
    <submittedName>
        <fullName evidence="2">Uncharacterized protein</fullName>
    </submittedName>
</protein>
<organism evidence="2 3">
    <name type="scientific">Arthrobotrys musiformis</name>
    <dbReference type="NCBI Taxonomy" id="47236"/>
    <lineage>
        <taxon>Eukaryota</taxon>
        <taxon>Fungi</taxon>
        <taxon>Dikarya</taxon>
        <taxon>Ascomycota</taxon>
        <taxon>Pezizomycotina</taxon>
        <taxon>Orbiliomycetes</taxon>
        <taxon>Orbiliales</taxon>
        <taxon>Orbiliaceae</taxon>
        <taxon>Arthrobotrys</taxon>
    </lineage>
</organism>
<dbReference type="EMBL" id="JAVHJL010000002">
    <property type="protein sequence ID" value="KAK6508825.1"/>
    <property type="molecule type" value="Genomic_DNA"/>
</dbReference>
<feature type="region of interest" description="Disordered" evidence="1">
    <location>
        <begin position="117"/>
        <end position="136"/>
    </location>
</feature>
<name>A0AAV9WIY6_9PEZI</name>
<accession>A0AAV9WIY6</accession>
<reference evidence="2 3" key="1">
    <citation type="submission" date="2023-08" db="EMBL/GenBank/DDBJ databases">
        <authorList>
            <person name="Palmer J.M."/>
        </authorList>
    </citation>
    <scope>NUCLEOTIDE SEQUENCE [LARGE SCALE GENOMIC DNA]</scope>
    <source>
        <strain evidence="2 3">TWF481</strain>
    </source>
</reference>
<evidence type="ECO:0000256" key="1">
    <source>
        <dbReference type="SAM" id="MobiDB-lite"/>
    </source>
</evidence>
<evidence type="ECO:0000313" key="3">
    <source>
        <dbReference type="Proteomes" id="UP001370758"/>
    </source>
</evidence>
<sequence>MCRHHRNQRHILAAAIVTTLQEYQQSKSRDPPSSRSFQEPMTRGIAYLPPNYSSSEGVDPNPPSYEEVPSSTTNIIDEKQRLYRLSTEEQVPPHAMGEYNRNTGLSDERGIPAPPLITLSPATTTTTNTTTHTSAAAHPESLTHLLNSITLYFDTQIKLHSSNPSLVRKLEYKKAKKLLKAEKKYQDHFAKGKDGKYESKMEKRAEKMEKWADVVVKRSVGRHEKFVRRHGGCCGDATLQAQAQAVGH</sequence>
<evidence type="ECO:0000313" key="2">
    <source>
        <dbReference type="EMBL" id="KAK6508825.1"/>
    </source>
</evidence>
<comment type="caution">
    <text evidence="2">The sequence shown here is derived from an EMBL/GenBank/DDBJ whole genome shotgun (WGS) entry which is preliminary data.</text>
</comment>
<gene>
    <name evidence="2" type="ORF">TWF481_003593</name>
</gene>
<keyword evidence="3" id="KW-1185">Reference proteome</keyword>
<proteinExistence type="predicted"/>
<feature type="region of interest" description="Disordered" evidence="1">
    <location>
        <begin position="45"/>
        <end position="70"/>
    </location>
</feature>